<name>U6B4R1_9HYPH</name>
<dbReference type="AlphaFoldDB" id="U6B4R1"/>
<dbReference type="STRING" id="1261131.lam_713"/>
<keyword evidence="10" id="KW-1185">Reference proteome</keyword>
<reference evidence="9 10" key="1">
    <citation type="journal article" date="2014" name="Mol. Plant Microbe Interact.">
        <title>The complete genome sequence of Candidatus Liberibacter americanus, associated with citrus Huanglongbing.</title>
        <authorList>
            <person name="Wulff N.A."/>
            <person name="Zhang S."/>
            <person name="Setubal J.C."/>
            <person name="Almeida N.F."/>
            <person name="Martins E.C."/>
            <person name="Harakava R."/>
            <person name="Kumar D."/>
            <person name="Rangel L.T."/>
            <person name="Foissac X."/>
            <person name="Bove J."/>
            <person name="Gabriel D.W."/>
        </authorList>
    </citation>
    <scope>NUCLEOTIDE SEQUENCE [LARGE SCALE GENOMIC DNA]</scope>
    <source>
        <strain evidence="9 10">Sao Paulo</strain>
    </source>
</reference>
<dbReference type="GO" id="GO:0004588">
    <property type="term" value="F:orotate phosphoribosyltransferase activity"/>
    <property type="evidence" value="ECO:0007669"/>
    <property type="project" value="UniProtKB-UniRule"/>
</dbReference>
<keyword evidence="5 7" id="KW-0460">Magnesium</keyword>
<feature type="binding site" description="in other chain" evidence="7">
    <location>
        <begin position="133"/>
        <end position="141"/>
    </location>
    <ligand>
        <name>5-phospho-alpha-D-ribose 1-diphosphate</name>
        <dbReference type="ChEBI" id="CHEBI:58017"/>
        <note>ligand shared between dimeric partners</note>
    </ligand>
</feature>
<comment type="cofactor">
    <cofactor evidence="7">
        <name>Mg(2+)</name>
        <dbReference type="ChEBI" id="CHEBI:18420"/>
    </cofactor>
</comment>
<organism evidence="9 10">
    <name type="scientific">Candidatus Liberibacter americanus str. Sao Paulo</name>
    <dbReference type="NCBI Taxonomy" id="1261131"/>
    <lineage>
        <taxon>Bacteria</taxon>
        <taxon>Pseudomonadati</taxon>
        <taxon>Pseudomonadota</taxon>
        <taxon>Alphaproteobacteria</taxon>
        <taxon>Hyphomicrobiales</taxon>
        <taxon>Rhizobiaceae</taxon>
        <taxon>Liberibacter</taxon>
    </lineage>
</organism>
<evidence type="ECO:0000313" key="10">
    <source>
        <dbReference type="Proteomes" id="UP000017862"/>
    </source>
</evidence>
<keyword evidence="3 7" id="KW-0328">Glycosyltransferase</keyword>
<evidence type="ECO:0000256" key="1">
    <source>
        <dbReference type="ARBA" id="ARBA00004889"/>
    </source>
</evidence>
<evidence type="ECO:0000256" key="7">
    <source>
        <dbReference type="HAMAP-Rule" id="MF_01208"/>
    </source>
</evidence>
<dbReference type="Proteomes" id="UP000017862">
    <property type="component" value="Chromosome"/>
</dbReference>
<comment type="caution">
    <text evidence="7">Lacks conserved residue(s) required for the propagation of feature annotation.</text>
</comment>
<evidence type="ECO:0000256" key="5">
    <source>
        <dbReference type="ARBA" id="ARBA00022842"/>
    </source>
</evidence>
<comment type="pathway">
    <text evidence="1 7">Pyrimidine metabolism; UMP biosynthesis via de novo pathway; UMP from orotate: step 1/2.</text>
</comment>
<keyword evidence="6 7" id="KW-0665">Pyrimidine biosynthesis</keyword>
<protein>
    <recommendedName>
        <fullName evidence="2 7">Orotate phosphoribosyltransferase</fullName>
        <shortName evidence="7">OPRT</shortName>
        <shortName evidence="7">OPRTase</shortName>
        <ecNumber evidence="2 7">2.4.2.10</ecNumber>
    </recommendedName>
</protein>
<dbReference type="InterPro" id="IPR004467">
    <property type="entry name" value="Or_phspho_trans_dom"/>
</dbReference>
<feature type="binding site" evidence="7">
    <location>
        <position position="111"/>
    </location>
    <ligand>
        <name>5-phospho-alpha-D-ribose 1-diphosphate</name>
        <dbReference type="ChEBI" id="CHEBI:58017"/>
        <note>ligand shared between dimeric partners</note>
    </ligand>
</feature>
<dbReference type="eggNOG" id="COG0461">
    <property type="taxonomic scope" value="Bacteria"/>
</dbReference>
<evidence type="ECO:0000256" key="4">
    <source>
        <dbReference type="ARBA" id="ARBA00022679"/>
    </source>
</evidence>
<dbReference type="InterPro" id="IPR023031">
    <property type="entry name" value="OPRT"/>
</dbReference>
<dbReference type="PANTHER" id="PTHR19278">
    <property type="entry name" value="OROTATE PHOSPHORIBOSYLTRANSFERASE"/>
    <property type="match status" value="1"/>
</dbReference>
<accession>U6B4R1</accession>
<dbReference type="Pfam" id="PF00156">
    <property type="entry name" value="Pribosyltran"/>
    <property type="match status" value="1"/>
</dbReference>
<evidence type="ECO:0000256" key="3">
    <source>
        <dbReference type="ARBA" id="ARBA00022676"/>
    </source>
</evidence>
<dbReference type="HOGENOM" id="CLU_074878_1_1_5"/>
<feature type="binding site" evidence="7">
    <location>
        <position position="113"/>
    </location>
    <ligand>
        <name>5-phospho-alpha-D-ribose 1-diphosphate</name>
        <dbReference type="ChEBI" id="CHEBI:58017"/>
        <note>ligand shared between dimeric partners</note>
    </ligand>
</feature>
<dbReference type="HAMAP" id="MF_01208">
    <property type="entry name" value="PyrE"/>
    <property type="match status" value="1"/>
</dbReference>
<dbReference type="PATRIC" id="fig|1261131.3.peg.683"/>
<dbReference type="NCBIfam" id="TIGR00336">
    <property type="entry name" value="pyrE"/>
    <property type="match status" value="1"/>
</dbReference>
<dbReference type="KEGG" id="lar:lam_713"/>
<dbReference type="PANTHER" id="PTHR19278:SF9">
    <property type="entry name" value="URIDINE 5'-MONOPHOSPHATE SYNTHASE"/>
    <property type="match status" value="1"/>
</dbReference>
<dbReference type="CDD" id="cd06223">
    <property type="entry name" value="PRTases_typeI"/>
    <property type="match status" value="1"/>
</dbReference>
<dbReference type="GO" id="GO:0019856">
    <property type="term" value="P:pyrimidine nucleobase biosynthetic process"/>
    <property type="evidence" value="ECO:0007669"/>
    <property type="project" value="TreeGrafter"/>
</dbReference>
<feature type="binding site" evidence="7">
    <location>
        <position position="137"/>
    </location>
    <ligand>
        <name>orotate</name>
        <dbReference type="ChEBI" id="CHEBI:30839"/>
    </ligand>
</feature>
<dbReference type="InterPro" id="IPR029057">
    <property type="entry name" value="PRTase-like"/>
</dbReference>
<keyword evidence="4 7" id="KW-0808">Transferase</keyword>
<sequence length="229" mass="25807">MIFNDFSEPDVIAELVSKMLFEIEAVNFSPDKPYRLTSGIISPVYIDFRKLISFARTRSTIMDFATTIVLRNIGFESIDVIAGGETAGIPFAAFLAERLSLPMIYVRKKAKGHGKKTKIEGYISKGNRILIIEDSVTLGGSLLDFVKVIRDSGGIVKDCIGLFFYGIFPEIPLLLQENNINLHYLVTWHDILKVAKKMPIFDKNVIKEVECFIDNPMKWSEMYGGISKI</sequence>
<evidence type="ECO:0000313" key="9">
    <source>
        <dbReference type="EMBL" id="AHA28059.1"/>
    </source>
</evidence>
<evidence type="ECO:0000259" key="8">
    <source>
        <dbReference type="Pfam" id="PF00156"/>
    </source>
</evidence>
<dbReference type="EC" id="2.4.2.10" evidence="2 7"/>
<feature type="binding site" evidence="7">
    <location>
        <position position="107"/>
    </location>
    <ligand>
        <name>5-phospho-alpha-D-ribose 1-diphosphate</name>
        <dbReference type="ChEBI" id="CHEBI:58017"/>
        <note>ligand shared between dimeric partners</note>
    </ligand>
</feature>
<dbReference type="NCBIfam" id="NF001729">
    <property type="entry name" value="PRK00455.1-3"/>
    <property type="match status" value="1"/>
</dbReference>
<dbReference type="Gene3D" id="3.40.50.2020">
    <property type="match status" value="1"/>
</dbReference>
<evidence type="ECO:0000256" key="6">
    <source>
        <dbReference type="ARBA" id="ARBA00022975"/>
    </source>
</evidence>
<dbReference type="RefSeq" id="WP_007557394.1">
    <property type="nucleotide sequence ID" value="NC_022793.1"/>
</dbReference>
<dbReference type="GO" id="GO:0000287">
    <property type="term" value="F:magnesium ion binding"/>
    <property type="evidence" value="ECO:0007669"/>
    <property type="project" value="UniProtKB-UniRule"/>
</dbReference>
<comment type="catalytic activity">
    <reaction evidence="7">
        <text>orotidine 5'-phosphate + diphosphate = orotate + 5-phospho-alpha-D-ribose 1-diphosphate</text>
        <dbReference type="Rhea" id="RHEA:10380"/>
        <dbReference type="ChEBI" id="CHEBI:30839"/>
        <dbReference type="ChEBI" id="CHEBI:33019"/>
        <dbReference type="ChEBI" id="CHEBI:57538"/>
        <dbReference type="ChEBI" id="CHEBI:58017"/>
        <dbReference type="EC" id="2.4.2.10"/>
    </reaction>
</comment>
<dbReference type="EMBL" id="CP006604">
    <property type="protein sequence ID" value="AHA28059.1"/>
    <property type="molecule type" value="Genomic_DNA"/>
</dbReference>
<dbReference type="InterPro" id="IPR000836">
    <property type="entry name" value="PRTase_dom"/>
</dbReference>
<dbReference type="GO" id="GO:0044205">
    <property type="term" value="P:'de novo' UMP biosynthetic process"/>
    <property type="evidence" value="ECO:0007669"/>
    <property type="project" value="UniProtKB-UniRule"/>
</dbReference>
<comment type="subunit">
    <text evidence="7">Homodimer.</text>
</comment>
<gene>
    <name evidence="7 9" type="primary">pyrE</name>
    <name evidence="9" type="ORF">lam_713</name>
</gene>
<comment type="function">
    <text evidence="7">Catalyzes the transfer of a ribosyl phosphate group from 5-phosphoribose 1-diphosphate to orotate, leading to the formation of orotidine monophosphate (OMP).</text>
</comment>
<evidence type="ECO:0000256" key="2">
    <source>
        <dbReference type="ARBA" id="ARBA00011971"/>
    </source>
</evidence>
<proteinExistence type="inferred from homology"/>
<feature type="domain" description="Phosphoribosyltransferase" evidence="8">
    <location>
        <begin position="71"/>
        <end position="151"/>
    </location>
</feature>
<feature type="binding site" description="in other chain" evidence="7">
    <location>
        <position position="108"/>
    </location>
    <ligand>
        <name>5-phospho-alpha-D-ribose 1-diphosphate</name>
        <dbReference type="ChEBI" id="CHEBI:58017"/>
        <note>ligand shared between dimeric partners</note>
    </ligand>
</feature>
<comment type="similarity">
    <text evidence="7">Belongs to the purine/pyrimidine phosphoribosyltransferase family. PyrE subfamily.</text>
</comment>
<dbReference type="UniPathway" id="UPA00070">
    <property type="reaction ID" value="UER00119"/>
</dbReference>
<dbReference type="SUPFAM" id="SSF53271">
    <property type="entry name" value="PRTase-like"/>
    <property type="match status" value="1"/>
</dbReference>